<comment type="caution">
    <text evidence="3">The sequence shown here is derived from an EMBL/GenBank/DDBJ whole genome shotgun (WGS) entry which is preliminary data.</text>
</comment>
<dbReference type="SUPFAM" id="SSF47413">
    <property type="entry name" value="lambda repressor-like DNA-binding domains"/>
    <property type="match status" value="1"/>
</dbReference>
<dbReference type="InterPro" id="IPR010982">
    <property type="entry name" value="Lambda_DNA-bd_dom_sf"/>
</dbReference>
<sequence>MAEDSLKDFQTLGDNELMEIKGGDLSTNIRNERLAIGLTQNQLAEQLQFSKQAVYNWEKGKCEPNIETLKALATFFNISVNKLIR</sequence>
<evidence type="ECO:0000256" key="1">
    <source>
        <dbReference type="ARBA" id="ARBA00023125"/>
    </source>
</evidence>
<dbReference type="AlphaFoldDB" id="A0A084A804"/>
<dbReference type="EMBL" id="AZSI01000161">
    <property type="protein sequence ID" value="KEY61433.1"/>
    <property type="molecule type" value="Genomic_DNA"/>
</dbReference>
<dbReference type="PATRIC" id="fig|1415168.3.peg.2376"/>
<evidence type="ECO:0000259" key="2">
    <source>
        <dbReference type="PROSITE" id="PS50943"/>
    </source>
</evidence>
<proteinExistence type="predicted"/>
<dbReference type="PANTHER" id="PTHR46558:SF4">
    <property type="entry name" value="DNA-BIDING PHAGE PROTEIN"/>
    <property type="match status" value="1"/>
</dbReference>
<feature type="domain" description="HTH cro/C1-type" evidence="2">
    <location>
        <begin position="29"/>
        <end position="83"/>
    </location>
</feature>
<dbReference type="Proteomes" id="UP000028401">
    <property type="component" value="Unassembled WGS sequence"/>
</dbReference>
<accession>A0A084A804</accession>
<evidence type="ECO:0000313" key="4">
    <source>
        <dbReference type="Proteomes" id="UP000028401"/>
    </source>
</evidence>
<dbReference type="Pfam" id="PF01381">
    <property type="entry name" value="HTH_3"/>
    <property type="match status" value="1"/>
</dbReference>
<gene>
    <name evidence="3" type="ORF">U725_02315</name>
</gene>
<dbReference type="SMART" id="SM00530">
    <property type="entry name" value="HTH_XRE"/>
    <property type="match status" value="1"/>
</dbReference>
<dbReference type="PANTHER" id="PTHR46558">
    <property type="entry name" value="TRACRIPTIONAL REGULATORY PROTEIN-RELATED-RELATED"/>
    <property type="match status" value="1"/>
</dbReference>
<protein>
    <submittedName>
        <fullName evidence="3">Transcriptional regulator, xre family</fullName>
    </submittedName>
</protein>
<keyword evidence="1" id="KW-0238">DNA-binding</keyword>
<evidence type="ECO:0000313" key="3">
    <source>
        <dbReference type="EMBL" id="KEY61433.1"/>
    </source>
</evidence>
<dbReference type="InterPro" id="IPR001387">
    <property type="entry name" value="Cro/C1-type_HTH"/>
</dbReference>
<dbReference type="RefSeq" id="WP_042748821.1">
    <property type="nucleotide sequence ID" value="NZ_AZSI01000161.1"/>
</dbReference>
<dbReference type="GO" id="GO:0003677">
    <property type="term" value="F:DNA binding"/>
    <property type="evidence" value="ECO:0007669"/>
    <property type="project" value="UniProtKB-KW"/>
</dbReference>
<dbReference type="Gene3D" id="1.10.260.40">
    <property type="entry name" value="lambda repressor-like DNA-binding domains"/>
    <property type="match status" value="1"/>
</dbReference>
<dbReference type="PROSITE" id="PS50943">
    <property type="entry name" value="HTH_CROC1"/>
    <property type="match status" value="1"/>
</dbReference>
<organism evidence="3 4">
    <name type="scientific">Lactococcus cremoris subsp. cremoris GE214</name>
    <dbReference type="NCBI Taxonomy" id="1415168"/>
    <lineage>
        <taxon>Bacteria</taxon>
        <taxon>Bacillati</taxon>
        <taxon>Bacillota</taxon>
        <taxon>Bacilli</taxon>
        <taxon>Lactobacillales</taxon>
        <taxon>Streptococcaceae</taxon>
        <taxon>Lactococcus</taxon>
        <taxon>Lactococcus cremoris subsp. cremoris</taxon>
    </lineage>
</organism>
<reference evidence="3 4" key="1">
    <citation type="submission" date="2014-06" db="EMBL/GenBank/DDBJ databases">
        <title>Draft genome sequence of the putrescine producing strain Lactococcus lactis subsp cremoris GE214.</title>
        <authorList>
            <person name="Ladero V."/>
            <person name="Linares D.M."/>
            <person name="del Rio B."/>
            <person name="Mayo B."/>
            <person name="Martin M.C."/>
            <person name="Fernandez M."/>
            <person name="Alvarez M.A."/>
        </authorList>
    </citation>
    <scope>NUCLEOTIDE SEQUENCE [LARGE SCALE GENOMIC DNA]</scope>
    <source>
        <strain evidence="3 4">GE214</strain>
    </source>
</reference>
<name>A0A084A804_LACLC</name>
<dbReference type="CDD" id="cd00093">
    <property type="entry name" value="HTH_XRE"/>
    <property type="match status" value="1"/>
</dbReference>